<dbReference type="AlphaFoldDB" id="A0AA41WBM5"/>
<evidence type="ECO:0000313" key="2">
    <source>
        <dbReference type="EMBL" id="MCM8747923.1"/>
    </source>
</evidence>
<protein>
    <submittedName>
        <fullName evidence="2">MBL fold metallo-hydrolase</fullName>
    </submittedName>
</protein>
<dbReference type="Pfam" id="PF00753">
    <property type="entry name" value="Lactamase_B"/>
    <property type="match status" value="1"/>
</dbReference>
<sequence>MASMVQELEPGLFQIDLQFQGVPNVIAAYLLEGRHGLTLVETGPTTTLAALLEGIRTAGYDPEQITQLVVTHIHLDHAGAAGVLLDQLPRARLLVHRVGLPHLIDPSRLLASAGRIYGDRMEELWGEVRPCPAERVVAVDDGDVIETGARTLRAVATPGHASHHHAFHDLSTGALFTGDVAGIRINGRPYVYPPTPPPDIDLSQWRQSVARLRALRPRRLYLTHFGAADDPDWHFDDLLCRLFIWAGWSAARLAAETDTTTLSGELQALADAELVEVTGDEAPLQPYWLASGSYQMTVDGLARYFRRHRPTATGR</sequence>
<dbReference type="InterPro" id="IPR036866">
    <property type="entry name" value="RibonucZ/Hydroxyglut_hydro"/>
</dbReference>
<dbReference type="SMART" id="SM00849">
    <property type="entry name" value="Lactamase_B"/>
    <property type="match status" value="1"/>
</dbReference>
<proteinExistence type="predicted"/>
<evidence type="ECO:0000259" key="1">
    <source>
        <dbReference type="SMART" id="SM00849"/>
    </source>
</evidence>
<organism evidence="2 3">
    <name type="scientific">Thermalbibacter longus</name>
    <dbReference type="NCBI Taxonomy" id="2951981"/>
    <lineage>
        <taxon>Bacteria</taxon>
        <taxon>Pseudomonadati</taxon>
        <taxon>Thermomicrobiota</taxon>
        <taxon>Thermomicrobia</taxon>
        <taxon>Thermomicrobiales</taxon>
        <taxon>Thermomicrobiaceae</taxon>
        <taxon>Thermalbibacter</taxon>
    </lineage>
</organism>
<keyword evidence="3" id="KW-1185">Reference proteome</keyword>
<evidence type="ECO:0000313" key="3">
    <source>
        <dbReference type="Proteomes" id="UP001165306"/>
    </source>
</evidence>
<gene>
    <name evidence="2" type="ORF">NET02_02045</name>
</gene>
<reference evidence="2" key="1">
    <citation type="submission" date="2022-06" db="EMBL/GenBank/DDBJ databases">
        <title>CFH 74404 Thermomicrobiaceae sp.</title>
        <authorList>
            <person name="Ming H."/>
            <person name="Li W.-J."/>
            <person name="Zhao Z."/>
        </authorList>
    </citation>
    <scope>NUCLEOTIDE SEQUENCE</scope>
    <source>
        <strain evidence="2">CFH 74404</strain>
    </source>
</reference>
<dbReference type="RefSeq" id="WP_284055705.1">
    <property type="nucleotide sequence ID" value="NZ_JAMSLR010000001.1"/>
</dbReference>
<name>A0AA41WBM5_9BACT</name>
<dbReference type="EMBL" id="JAMSLR010000001">
    <property type="protein sequence ID" value="MCM8747923.1"/>
    <property type="molecule type" value="Genomic_DNA"/>
</dbReference>
<feature type="domain" description="Metallo-beta-lactamase" evidence="1">
    <location>
        <begin position="25"/>
        <end position="224"/>
    </location>
</feature>
<dbReference type="PANTHER" id="PTHR42951">
    <property type="entry name" value="METALLO-BETA-LACTAMASE DOMAIN-CONTAINING"/>
    <property type="match status" value="1"/>
</dbReference>
<dbReference type="SUPFAM" id="SSF56281">
    <property type="entry name" value="Metallo-hydrolase/oxidoreductase"/>
    <property type="match status" value="1"/>
</dbReference>
<dbReference type="InterPro" id="IPR001279">
    <property type="entry name" value="Metallo-B-lactamas"/>
</dbReference>
<accession>A0AA41WBM5</accession>
<dbReference type="CDD" id="cd07726">
    <property type="entry name" value="ST1585-like_MBL-fold"/>
    <property type="match status" value="1"/>
</dbReference>
<comment type="caution">
    <text evidence="2">The sequence shown here is derived from an EMBL/GenBank/DDBJ whole genome shotgun (WGS) entry which is preliminary data.</text>
</comment>
<dbReference type="InterPro" id="IPR037482">
    <property type="entry name" value="ST1585_MBL-fold"/>
</dbReference>
<dbReference type="InterPro" id="IPR050855">
    <property type="entry name" value="NDM-1-like"/>
</dbReference>
<dbReference type="Proteomes" id="UP001165306">
    <property type="component" value="Unassembled WGS sequence"/>
</dbReference>
<dbReference type="Gene3D" id="3.60.15.10">
    <property type="entry name" value="Ribonuclease Z/Hydroxyacylglutathione hydrolase-like"/>
    <property type="match status" value="1"/>
</dbReference>
<dbReference type="PANTHER" id="PTHR42951:SF22">
    <property type="entry name" value="METALLO BETA-LACTAMASE SUPERFAMILY LIPOPROTEIN"/>
    <property type="match status" value="1"/>
</dbReference>